<dbReference type="EMBL" id="LAZR01054158">
    <property type="protein sequence ID" value="KKK79154.1"/>
    <property type="molecule type" value="Genomic_DNA"/>
</dbReference>
<accession>A0A0F9AKY1</accession>
<gene>
    <name evidence="2" type="ORF">LCGC14_2836350</name>
</gene>
<reference evidence="2" key="1">
    <citation type="journal article" date="2015" name="Nature">
        <title>Complex archaea that bridge the gap between prokaryotes and eukaryotes.</title>
        <authorList>
            <person name="Spang A."/>
            <person name="Saw J.H."/>
            <person name="Jorgensen S.L."/>
            <person name="Zaremba-Niedzwiedzka K."/>
            <person name="Martijn J."/>
            <person name="Lind A.E."/>
            <person name="van Eijk R."/>
            <person name="Schleper C."/>
            <person name="Guy L."/>
            <person name="Ettema T.J."/>
        </authorList>
    </citation>
    <scope>NUCLEOTIDE SEQUENCE</scope>
</reference>
<dbReference type="Gene3D" id="3.10.270.10">
    <property type="entry name" value="Urate Oxidase"/>
    <property type="match status" value="1"/>
</dbReference>
<evidence type="ECO:0000256" key="1">
    <source>
        <dbReference type="ARBA" id="ARBA00022801"/>
    </source>
</evidence>
<evidence type="ECO:0000313" key="2">
    <source>
        <dbReference type="EMBL" id="KKK79154.1"/>
    </source>
</evidence>
<dbReference type="AlphaFoldDB" id="A0A0F9AKY1"/>
<organism evidence="2">
    <name type="scientific">marine sediment metagenome</name>
    <dbReference type="NCBI Taxonomy" id="412755"/>
    <lineage>
        <taxon>unclassified sequences</taxon>
        <taxon>metagenomes</taxon>
        <taxon>ecological metagenomes</taxon>
    </lineage>
</organism>
<name>A0A0F9AKY1_9ZZZZ</name>
<proteinExistence type="predicted"/>
<comment type="caution">
    <text evidence="2">The sequence shown here is derived from an EMBL/GenBank/DDBJ whole genome shotgun (WGS) entry which is preliminary data.</text>
</comment>
<protein>
    <submittedName>
        <fullName evidence="2">Uncharacterized protein</fullName>
    </submittedName>
</protein>
<dbReference type="PANTHER" id="PTHR36445">
    <property type="entry name" value="GTP CYCLOHYDROLASE MPTA"/>
    <property type="match status" value="1"/>
</dbReference>
<dbReference type="InterPro" id="IPR003801">
    <property type="entry name" value="GTP_cyclohydrolase_FolE2/MptA"/>
</dbReference>
<sequence length="327" mass="37766">MSEEHQAPNGKYNYTDYSSKMGDLYFRYDQYYYPLDDDLPDPQVDPILPGARVPLQKVGIAPVDLPITVMRRDGGLQTLQSKASLYCSLDDPDAKGLNLSRLYLLMDQTIRDQLTNEGIKNTLKEMAKKQGSNNAYCKLRFRYPWTQKALRTRKPLNPWDVEQGNYQELEDGSKISHEKIEGQIAYDVVIEGRYHRNAEKEIRFFLTVDYVYSSTCPCSFELAHTATEMREAAANAHSQRSIMKTTVEYDPENLVWIEDLVELHRQIIPTEVQVIVKRRDEQAFAELNGSNLLFSEDAVRLVYGELDKWHDEGKIFDFTISTSHEES</sequence>
<keyword evidence="1" id="KW-0378">Hydrolase</keyword>
<dbReference type="GO" id="GO:0003934">
    <property type="term" value="F:GTP cyclohydrolase I activity"/>
    <property type="evidence" value="ECO:0007669"/>
    <property type="project" value="InterPro"/>
</dbReference>
<dbReference type="Pfam" id="PF02649">
    <property type="entry name" value="GCHY-1"/>
    <property type="match status" value="2"/>
</dbReference>
<feature type="non-terminal residue" evidence="2">
    <location>
        <position position="327"/>
    </location>
</feature>
<dbReference type="PANTHER" id="PTHR36445:SF1">
    <property type="entry name" value="GTP CYCLOHYDROLASE MPTA"/>
    <property type="match status" value="1"/>
</dbReference>